<name>A0A0A2L425_PENIT</name>
<comment type="caution">
    <text evidence="1">The sequence shown here is derived from an EMBL/GenBank/DDBJ whole genome shotgun (WGS) entry which is preliminary data.</text>
</comment>
<protein>
    <submittedName>
        <fullName evidence="1">Uncharacterized protein</fullName>
    </submittedName>
</protein>
<dbReference type="EMBL" id="JQGA01000760">
    <property type="protein sequence ID" value="KGO73948.1"/>
    <property type="molecule type" value="Genomic_DNA"/>
</dbReference>
<gene>
    <name evidence="1" type="ORF">PITC_017040</name>
</gene>
<accession>A0A0A2L425</accession>
<dbReference type="Proteomes" id="UP000030104">
    <property type="component" value="Unassembled WGS sequence"/>
</dbReference>
<dbReference type="OrthoDB" id="4525710at2759"/>
<organism evidence="1 2">
    <name type="scientific">Penicillium italicum</name>
    <name type="common">Blue mold</name>
    <dbReference type="NCBI Taxonomy" id="40296"/>
    <lineage>
        <taxon>Eukaryota</taxon>
        <taxon>Fungi</taxon>
        <taxon>Dikarya</taxon>
        <taxon>Ascomycota</taxon>
        <taxon>Pezizomycotina</taxon>
        <taxon>Eurotiomycetes</taxon>
        <taxon>Eurotiomycetidae</taxon>
        <taxon>Eurotiales</taxon>
        <taxon>Aspergillaceae</taxon>
        <taxon>Penicillium</taxon>
    </lineage>
</organism>
<proteinExistence type="predicted"/>
<dbReference type="PhylomeDB" id="A0A0A2L425"/>
<dbReference type="HOGENOM" id="CLU_2590511_0_0_1"/>
<keyword evidence="2" id="KW-1185">Reference proteome</keyword>
<evidence type="ECO:0000313" key="2">
    <source>
        <dbReference type="Proteomes" id="UP000030104"/>
    </source>
</evidence>
<dbReference type="AlphaFoldDB" id="A0A0A2L425"/>
<reference evidence="1 2" key="1">
    <citation type="journal article" date="2015" name="Mol. Plant Microbe Interact.">
        <title>Genome, transcriptome, and functional analyses of Penicillium expansum provide new insights into secondary metabolism and pathogenicity.</title>
        <authorList>
            <person name="Ballester A.R."/>
            <person name="Marcet-Houben M."/>
            <person name="Levin E."/>
            <person name="Sela N."/>
            <person name="Selma-Lazaro C."/>
            <person name="Carmona L."/>
            <person name="Wisniewski M."/>
            <person name="Droby S."/>
            <person name="Gonzalez-Candelas L."/>
            <person name="Gabaldon T."/>
        </authorList>
    </citation>
    <scope>NUCLEOTIDE SEQUENCE [LARGE SCALE GENOMIC DNA]</scope>
    <source>
        <strain evidence="1 2">PHI-1</strain>
    </source>
</reference>
<sequence>MTTLHGQADWSSDLLIFSRVLSQTRQSTNDTDQTEEWYCTNLHTFDPVRSILQGPGPCQRFPVMWMLLPVQVTSPGNMCV</sequence>
<evidence type="ECO:0000313" key="1">
    <source>
        <dbReference type="EMBL" id="KGO73948.1"/>
    </source>
</evidence>